<evidence type="ECO:0000256" key="3">
    <source>
        <dbReference type="SAM" id="MobiDB-lite"/>
    </source>
</evidence>
<dbReference type="GO" id="GO:0005634">
    <property type="term" value="C:nucleus"/>
    <property type="evidence" value="ECO:0007669"/>
    <property type="project" value="UniProtKB-SubCell"/>
</dbReference>
<dbReference type="SMART" id="SM01176">
    <property type="entry name" value="DUF4208"/>
    <property type="match status" value="1"/>
</dbReference>
<dbReference type="AlphaFoldDB" id="A0A9P4KFG9"/>
<keyword evidence="2" id="KW-0539">Nucleus</keyword>
<feature type="region of interest" description="Disordered" evidence="3">
    <location>
        <begin position="361"/>
        <end position="411"/>
    </location>
</feature>
<evidence type="ECO:0000259" key="4">
    <source>
        <dbReference type="SMART" id="SM01176"/>
    </source>
</evidence>
<feature type="compositionally biased region" description="Acidic residues" evidence="3">
    <location>
        <begin position="320"/>
        <end position="336"/>
    </location>
</feature>
<feature type="region of interest" description="Disordered" evidence="3">
    <location>
        <begin position="20"/>
        <end position="73"/>
    </location>
</feature>
<evidence type="ECO:0000256" key="1">
    <source>
        <dbReference type="ARBA" id="ARBA00004123"/>
    </source>
</evidence>
<dbReference type="Pfam" id="PF13907">
    <property type="entry name" value="CHD1-like_C"/>
    <property type="match status" value="1"/>
</dbReference>
<gene>
    <name evidence="5" type="ORF">CC78DRAFT_599067</name>
</gene>
<dbReference type="EMBL" id="ML986605">
    <property type="protein sequence ID" value="KAF2265480.1"/>
    <property type="molecule type" value="Genomic_DNA"/>
</dbReference>
<dbReference type="Proteomes" id="UP000800093">
    <property type="component" value="Unassembled WGS sequence"/>
</dbReference>
<reference evidence="6" key="1">
    <citation type="journal article" date="2020" name="Stud. Mycol.">
        <title>101 Dothideomycetes genomes: A test case for predicting lifestyles and emergence of pathogens.</title>
        <authorList>
            <person name="Haridas S."/>
            <person name="Albert R."/>
            <person name="Binder M."/>
            <person name="Bloem J."/>
            <person name="LaButti K."/>
            <person name="Salamov A."/>
            <person name="Andreopoulos B."/>
            <person name="Baker S."/>
            <person name="Barry K."/>
            <person name="Bills G."/>
            <person name="Bluhm B."/>
            <person name="Cannon C."/>
            <person name="Castanera R."/>
            <person name="Culley D."/>
            <person name="Daum C."/>
            <person name="Ezra D."/>
            <person name="Gonzalez J."/>
            <person name="Henrissat B."/>
            <person name="Kuo A."/>
            <person name="Liang C."/>
            <person name="Lipzen A."/>
            <person name="Lutzoni F."/>
            <person name="Magnuson J."/>
            <person name="Mondo S."/>
            <person name="Nolan M."/>
            <person name="Ohm R."/>
            <person name="Pangilinan J."/>
            <person name="Park H.-J."/>
            <person name="Ramirez L."/>
            <person name="Alfaro M."/>
            <person name="Sun H."/>
            <person name="Tritt A."/>
            <person name="Yoshinaga Y."/>
            <person name="Zwiers L.-H."/>
            <person name="Turgeon B."/>
            <person name="Goodwin S."/>
            <person name="Spatafora J."/>
            <person name="Crous P."/>
            <person name="Grigoriev I."/>
        </authorList>
    </citation>
    <scope>NUCLEOTIDE SEQUENCE [LARGE SCALE GENOMIC DNA]</scope>
    <source>
        <strain evidence="6">CBS 304.66</strain>
    </source>
</reference>
<proteinExistence type="predicted"/>
<dbReference type="InterPro" id="IPR025260">
    <property type="entry name" value="CHD1-like_C"/>
</dbReference>
<evidence type="ECO:0000313" key="6">
    <source>
        <dbReference type="Proteomes" id="UP000800093"/>
    </source>
</evidence>
<sequence>MWDSVYRRGWGLPTAVARQDNAEEVTTAATSRQGNHELDTGSVFYPIPPSSLSLQPVSHPEPPMAPASTSSHPPPVNGTINALTMGVQQSLPSPATTPTPLLDLATQDALCASLLAPIHSQLEQLKQTTWDRMPPSTLVVKAKPYRQLLKERLLPIGEFIIETTRGRNDRWECEALLCQYLQRHYWPLETSWSDIHTMYRNAICKKQMAAEQASSYDTTQHEHPLNSALIHHVSGAKGVGHGNEDTNAHAQGPNGVNGDVNGDTNYPTPSLDGKKGRPNRDNPDTNQLIIAGIDGTSDISGPPPYRSVSPSYIPLPTTESAEEEEEEEEEEEKEEWDIVTPCISNFGTVITPKLIPSVVDLDGAQTPTSLPERPQPAYSPRESVAREQRRVFTPSRPSKAVAPSPSPLYYS</sequence>
<dbReference type="OrthoDB" id="3801079at2759"/>
<organism evidence="5 6">
    <name type="scientific">Lojkania enalia</name>
    <dbReference type="NCBI Taxonomy" id="147567"/>
    <lineage>
        <taxon>Eukaryota</taxon>
        <taxon>Fungi</taxon>
        <taxon>Dikarya</taxon>
        <taxon>Ascomycota</taxon>
        <taxon>Pezizomycotina</taxon>
        <taxon>Dothideomycetes</taxon>
        <taxon>Pleosporomycetidae</taxon>
        <taxon>Pleosporales</taxon>
        <taxon>Pleosporales incertae sedis</taxon>
        <taxon>Lojkania</taxon>
    </lineage>
</organism>
<feature type="region of interest" description="Disordered" evidence="3">
    <location>
        <begin position="236"/>
        <end position="336"/>
    </location>
</feature>
<evidence type="ECO:0000256" key="2">
    <source>
        <dbReference type="ARBA" id="ARBA00023242"/>
    </source>
</evidence>
<accession>A0A9P4KFG9</accession>
<evidence type="ECO:0000313" key="5">
    <source>
        <dbReference type="EMBL" id="KAF2265480.1"/>
    </source>
</evidence>
<feature type="compositionally biased region" description="Low complexity" evidence="3">
    <location>
        <begin position="254"/>
        <end position="263"/>
    </location>
</feature>
<protein>
    <recommendedName>
        <fullName evidence="4">Chromodomain-helicase-DNA-binding protein 1-like C-terminal domain-containing protein</fullName>
    </recommendedName>
</protein>
<feature type="compositionally biased region" description="Basic and acidic residues" evidence="3">
    <location>
        <begin position="272"/>
        <end position="283"/>
    </location>
</feature>
<name>A0A9P4KFG9_9PLEO</name>
<comment type="caution">
    <text evidence="5">The sequence shown here is derived from an EMBL/GenBank/DDBJ whole genome shotgun (WGS) entry which is preliminary data.</text>
</comment>
<comment type="subcellular location">
    <subcellularLocation>
        <location evidence="1">Nucleus</location>
    </subcellularLocation>
</comment>
<feature type="domain" description="Chromodomain-helicase-DNA-binding protein 1-like C-terminal" evidence="4">
    <location>
        <begin position="93"/>
        <end position="202"/>
    </location>
</feature>
<keyword evidence="6" id="KW-1185">Reference proteome</keyword>